<feature type="transmembrane region" description="Helical" evidence="8">
    <location>
        <begin position="335"/>
        <end position="354"/>
    </location>
</feature>
<feature type="transmembrane region" description="Helical" evidence="8">
    <location>
        <begin position="176"/>
        <end position="196"/>
    </location>
</feature>
<dbReference type="RefSeq" id="WP_369148568.1">
    <property type="nucleotide sequence ID" value="NZ_CP163444.1"/>
</dbReference>
<name>A0AB39T7W1_9ACTN</name>
<feature type="transmembrane region" description="Helical" evidence="8">
    <location>
        <begin position="366"/>
        <end position="393"/>
    </location>
</feature>
<keyword evidence="6 8" id="KW-0472">Membrane</keyword>
<feature type="transmembrane region" description="Helical" evidence="8">
    <location>
        <begin position="222"/>
        <end position="240"/>
    </location>
</feature>
<sequence length="525" mass="55270">MPRARPLVVTVLLLAALATALVVLLRGNALGVGFLTGYAGCWALFATAVVALRRVPARAVVPLVLAGAVAVTTTGLVAAPRTSTDSYRYAWDGRVQAAGISPYDHAPADPALVRLRDAWLFPDPAACAHARDLAPLADGGCTRINRPAVHTIYPPVAEGWFLLVHALAPAGTHHKALQTGAAVLSLAVTGLLVAVLRRRGAPRQAALWAWCPAVPVEAVDNAHVDVLAVLFSVAALAVVARRRVTGGVLLGLAIAAKLLPAILLPGVLSGLRRPRTFLAVVVPTVAVVGVVYLPYVLLSDGSVLGYLGGYAQEEGYDDAGAGGRYALLRLVLPDTWAPLAVLLVMTAVALAVWWRGDPERPWRGALLTTGSAFLLLTPGYSWYALLLVALVALDGRWEWLGIALAGAVAYPAGPVIGVEWVTGAYGAAALLVAAGWWARRRGRHAMRLGTIRPKRDACPVDQTGGVGSRRSTCGHVACRTEYAVRPLIEPAGAAAPGRRSPRAWGSCCAERCGRSKRRRRPEKEA</sequence>
<evidence type="ECO:0000256" key="8">
    <source>
        <dbReference type="SAM" id="Phobius"/>
    </source>
</evidence>
<feature type="transmembrane region" description="Helical" evidence="8">
    <location>
        <begin position="246"/>
        <end position="264"/>
    </location>
</feature>
<keyword evidence="5 8" id="KW-1133">Transmembrane helix</keyword>
<organism evidence="9">
    <name type="scientific">Streptomyces sp. R44</name>
    <dbReference type="NCBI Taxonomy" id="3238633"/>
    <lineage>
        <taxon>Bacteria</taxon>
        <taxon>Bacillati</taxon>
        <taxon>Actinomycetota</taxon>
        <taxon>Actinomycetes</taxon>
        <taxon>Kitasatosporales</taxon>
        <taxon>Streptomycetaceae</taxon>
        <taxon>Streptomyces</taxon>
    </lineage>
</organism>
<feature type="transmembrane region" description="Helical" evidence="8">
    <location>
        <begin position="276"/>
        <end position="297"/>
    </location>
</feature>
<evidence type="ECO:0000256" key="2">
    <source>
        <dbReference type="ARBA" id="ARBA00022475"/>
    </source>
</evidence>
<dbReference type="GO" id="GO:0016758">
    <property type="term" value="F:hexosyltransferase activity"/>
    <property type="evidence" value="ECO:0007669"/>
    <property type="project" value="InterPro"/>
</dbReference>
<evidence type="ECO:0000256" key="5">
    <source>
        <dbReference type="ARBA" id="ARBA00022989"/>
    </source>
</evidence>
<keyword evidence="2" id="KW-1003">Cell membrane</keyword>
<comment type="similarity">
    <text evidence="7">Belongs to the glycosyltransferase 87 family.</text>
</comment>
<protein>
    <submittedName>
        <fullName evidence="9">Glycosyltransferase 87 family protein</fullName>
    </submittedName>
</protein>
<evidence type="ECO:0000313" key="9">
    <source>
        <dbReference type="EMBL" id="XDQ76022.1"/>
    </source>
</evidence>
<evidence type="ECO:0000256" key="7">
    <source>
        <dbReference type="ARBA" id="ARBA00024033"/>
    </source>
</evidence>
<dbReference type="InterPro" id="IPR018584">
    <property type="entry name" value="GT87"/>
</dbReference>
<feature type="transmembrane region" description="Helical" evidence="8">
    <location>
        <begin position="30"/>
        <end position="52"/>
    </location>
</feature>
<reference evidence="9" key="1">
    <citation type="submission" date="2024-07" db="EMBL/GenBank/DDBJ databases">
        <authorList>
            <person name="Yu S.T."/>
        </authorList>
    </citation>
    <scope>NUCLEOTIDE SEQUENCE</scope>
    <source>
        <strain evidence="9">R44</strain>
    </source>
</reference>
<evidence type="ECO:0000256" key="6">
    <source>
        <dbReference type="ARBA" id="ARBA00023136"/>
    </source>
</evidence>
<dbReference type="Pfam" id="PF09594">
    <property type="entry name" value="GT87"/>
    <property type="match status" value="1"/>
</dbReference>
<dbReference type="AlphaFoldDB" id="A0AB39T7W1"/>
<dbReference type="EMBL" id="CP163444">
    <property type="protein sequence ID" value="XDQ76022.1"/>
    <property type="molecule type" value="Genomic_DNA"/>
</dbReference>
<accession>A0AB39T7W1</accession>
<feature type="transmembrane region" description="Helical" evidence="8">
    <location>
        <begin position="420"/>
        <end position="438"/>
    </location>
</feature>
<keyword evidence="3" id="KW-0808">Transferase</keyword>
<feature type="transmembrane region" description="Helical" evidence="8">
    <location>
        <begin position="59"/>
        <end position="79"/>
    </location>
</feature>
<keyword evidence="4 8" id="KW-0812">Transmembrane</keyword>
<comment type="subcellular location">
    <subcellularLocation>
        <location evidence="1">Cell membrane</location>
        <topology evidence="1">Multi-pass membrane protein</topology>
    </subcellularLocation>
</comment>
<dbReference type="GO" id="GO:0005886">
    <property type="term" value="C:plasma membrane"/>
    <property type="evidence" value="ECO:0007669"/>
    <property type="project" value="UniProtKB-SubCell"/>
</dbReference>
<gene>
    <name evidence="9" type="ORF">AB5J54_38290</name>
</gene>
<evidence type="ECO:0000256" key="4">
    <source>
        <dbReference type="ARBA" id="ARBA00022692"/>
    </source>
</evidence>
<proteinExistence type="inferred from homology"/>
<evidence type="ECO:0000256" key="3">
    <source>
        <dbReference type="ARBA" id="ARBA00022679"/>
    </source>
</evidence>
<evidence type="ECO:0000256" key="1">
    <source>
        <dbReference type="ARBA" id="ARBA00004651"/>
    </source>
</evidence>